<dbReference type="RefSeq" id="WP_069696965.1">
    <property type="nucleotide sequence ID" value="NZ_JAGGMA010000011.1"/>
</dbReference>
<dbReference type="Proteomes" id="UP000095256">
    <property type="component" value="Unassembled WGS sequence"/>
</dbReference>
<proteinExistence type="predicted"/>
<sequence>MFESFDTDRRRYASLGVVSSLPSELIDSIWLIIDLDLKGVVPLTNMLYFDLVNNNGKVTVHFSQELSDVELSIDLPFPFSEEYPTQIFAFDDGNHETILLPTEMLEND</sequence>
<dbReference type="Pfam" id="PF06124">
    <property type="entry name" value="DUF960"/>
    <property type="match status" value="1"/>
</dbReference>
<evidence type="ECO:0000313" key="2">
    <source>
        <dbReference type="Proteomes" id="UP000095256"/>
    </source>
</evidence>
<dbReference type="STRING" id="762845.BCR26_00320"/>
<comment type="caution">
    <text evidence="1">The sequence shown here is derived from an EMBL/GenBank/DDBJ whole genome shotgun (WGS) entry which is preliminary data.</text>
</comment>
<name>A0A1E5L1H9_9ENTE</name>
<organism evidence="1 2">
    <name type="scientific">Enterococcus rivorum</name>
    <dbReference type="NCBI Taxonomy" id="762845"/>
    <lineage>
        <taxon>Bacteria</taxon>
        <taxon>Bacillati</taxon>
        <taxon>Bacillota</taxon>
        <taxon>Bacilli</taxon>
        <taxon>Lactobacillales</taxon>
        <taxon>Enterococcaceae</taxon>
        <taxon>Enterococcus</taxon>
    </lineage>
</organism>
<reference evidence="1 2" key="1">
    <citation type="submission" date="2016-09" db="EMBL/GenBank/DDBJ databases">
        <authorList>
            <person name="Capua I."/>
            <person name="De Benedictis P."/>
            <person name="Joannis T."/>
            <person name="Lombin L.H."/>
            <person name="Cattoli G."/>
        </authorList>
    </citation>
    <scope>NUCLEOTIDE SEQUENCE [LARGE SCALE GENOMIC DNA]</scope>
    <source>
        <strain evidence="1 2">LMG 25899</strain>
    </source>
</reference>
<dbReference type="GO" id="GO:0016787">
    <property type="term" value="F:hydrolase activity"/>
    <property type="evidence" value="ECO:0007669"/>
    <property type="project" value="UniProtKB-KW"/>
</dbReference>
<dbReference type="AlphaFoldDB" id="A0A1E5L1H9"/>
<accession>A0A1E5L1H9</accession>
<keyword evidence="1" id="KW-0378">Hydrolase</keyword>
<dbReference type="Gene3D" id="3.10.450.150">
    <property type="entry name" value="enterococcus faecalis protein"/>
    <property type="match status" value="1"/>
</dbReference>
<dbReference type="InterPro" id="IPR009303">
    <property type="entry name" value="DUF960"/>
</dbReference>
<dbReference type="OrthoDB" id="2225914at2"/>
<keyword evidence="2" id="KW-1185">Reference proteome</keyword>
<protein>
    <submittedName>
        <fullName evidence="1">GTP cyclohydrolase</fullName>
    </submittedName>
</protein>
<evidence type="ECO:0000313" key="1">
    <source>
        <dbReference type="EMBL" id="OEH83954.1"/>
    </source>
</evidence>
<dbReference type="EMBL" id="MIEK01000001">
    <property type="protein sequence ID" value="OEH83954.1"/>
    <property type="molecule type" value="Genomic_DNA"/>
</dbReference>
<gene>
    <name evidence="1" type="ORF">BCR26_00320</name>
</gene>